<protein>
    <recommendedName>
        <fullName evidence="4">Cyclin-domain-containing protein</fullName>
    </recommendedName>
</protein>
<dbReference type="InterPro" id="IPR013922">
    <property type="entry name" value="Cyclin_PHO80-like"/>
</dbReference>
<keyword evidence="3" id="KW-1185">Reference proteome</keyword>
<dbReference type="PANTHER" id="PTHR15615">
    <property type="match status" value="1"/>
</dbReference>
<evidence type="ECO:0000313" key="2">
    <source>
        <dbReference type="EMBL" id="KAG0320255.1"/>
    </source>
</evidence>
<dbReference type="PANTHER" id="PTHR15615:SF94">
    <property type="entry name" value="PHO85 CYCLIN-6-RELATED"/>
    <property type="match status" value="1"/>
</dbReference>
<dbReference type="Pfam" id="PF08613">
    <property type="entry name" value="Cyclin"/>
    <property type="match status" value="2"/>
</dbReference>
<dbReference type="GO" id="GO:0019901">
    <property type="term" value="F:protein kinase binding"/>
    <property type="evidence" value="ECO:0007669"/>
    <property type="project" value="InterPro"/>
</dbReference>
<evidence type="ECO:0000313" key="3">
    <source>
        <dbReference type="Proteomes" id="UP000738325"/>
    </source>
</evidence>
<dbReference type="GO" id="GO:0005634">
    <property type="term" value="C:nucleus"/>
    <property type="evidence" value="ECO:0007669"/>
    <property type="project" value="TreeGrafter"/>
</dbReference>
<dbReference type="AlphaFoldDB" id="A0A9P6RJA6"/>
<proteinExistence type="predicted"/>
<sequence>MHSPSSALTPAQFDLIHHPVNDTLLIVSDLLSNLVSRNDACYNPLRDPITLFHSRAVPRISILAYLQRILQYIPFTNEVLLNALVYLDRIGGLQGMKLGQRGTLVSMSPFSTTPMTSSPHSPSASPLAMSSSKGPDYLRPTSSMSCINPDSGLSMVPKRSREEDEFEAVAALVQSKRTRTAQPCALPNTSAVQDSFPSPATTPAIAAVETQSPTTSTNGFQINSFNIHRLLITCLMVAAKFTSDHFYSNARYAKVGGLSLLELNQLELEFLFTTKFELNVKVNELQRVGNAILQFRDQYMSPHTAAVSPQQEQQRPQVALAAAVKIQYQPQQPQLVQRIQYSIPSPSNQSPEITVPVAGHLYSPQNIPQPLQQHQQQRTQLLSPPEEKHSWAETEVQDVHVQGIDAYSRHF</sequence>
<reference evidence="2" key="1">
    <citation type="journal article" date="2020" name="Fungal Divers.">
        <title>Resolving the Mortierellaceae phylogeny through synthesis of multi-gene phylogenetics and phylogenomics.</title>
        <authorList>
            <person name="Vandepol N."/>
            <person name="Liber J."/>
            <person name="Desiro A."/>
            <person name="Na H."/>
            <person name="Kennedy M."/>
            <person name="Barry K."/>
            <person name="Grigoriev I.V."/>
            <person name="Miller A.N."/>
            <person name="O'Donnell K."/>
            <person name="Stajich J.E."/>
            <person name="Bonito G."/>
        </authorList>
    </citation>
    <scope>NUCLEOTIDE SEQUENCE</scope>
    <source>
        <strain evidence="2">REB-010B</strain>
    </source>
</reference>
<dbReference type="SUPFAM" id="SSF47954">
    <property type="entry name" value="Cyclin-like"/>
    <property type="match status" value="1"/>
</dbReference>
<name>A0A9P6RJA6_9FUNG</name>
<gene>
    <name evidence="2" type="ORF">BGZ99_004637</name>
</gene>
<dbReference type="Gene3D" id="1.10.472.10">
    <property type="entry name" value="Cyclin-like"/>
    <property type="match status" value="1"/>
</dbReference>
<dbReference type="GO" id="GO:0016538">
    <property type="term" value="F:cyclin-dependent protein serine/threonine kinase regulator activity"/>
    <property type="evidence" value="ECO:0007669"/>
    <property type="project" value="TreeGrafter"/>
</dbReference>
<accession>A0A9P6RJA6</accession>
<feature type="region of interest" description="Disordered" evidence="1">
    <location>
        <begin position="366"/>
        <end position="386"/>
    </location>
</feature>
<dbReference type="OrthoDB" id="1060854at2759"/>
<organism evidence="2 3">
    <name type="scientific">Dissophora globulifera</name>
    <dbReference type="NCBI Taxonomy" id="979702"/>
    <lineage>
        <taxon>Eukaryota</taxon>
        <taxon>Fungi</taxon>
        <taxon>Fungi incertae sedis</taxon>
        <taxon>Mucoromycota</taxon>
        <taxon>Mortierellomycotina</taxon>
        <taxon>Mortierellomycetes</taxon>
        <taxon>Mortierellales</taxon>
        <taxon>Mortierellaceae</taxon>
        <taxon>Dissophora</taxon>
    </lineage>
</organism>
<feature type="region of interest" description="Disordered" evidence="1">
    <location>
        <begin position="111"/>
        <end position="134"/>
    </location>
</feature>
<dbReference type="Proteomes" id="UP000738325">
    <property type="component" value="Unassembled WGS sequence"/>
</dbReference>
<dbReference type="GO" id="GO:0000307">
    <property type="term" value="C:cyclin-dependent protein kinase holoenzyme complex"/>
    <property type="evidence" value="ECO:0007669"/>
    <property type="project" value="TreeGrafter"/>
</dbReference>
<evidence type="ECO:0008006" key="4">
    <source>
        <dbReference type="Google" id="ProtNLM"/>
    </source>
</evidence>
<comment type="caution">
    <text evidence="2">The sequence shown here is derived from an EMBL/GenBank/DDBJ whole genome shotgun (WGS) entry which is preliminary data.</text>
</comment>
<evidence type="ECO:0000256" key="1">
    <source>
        <dbReference type="SAM" id="MobiDB-lite"/>
    </source>
</evidence>
<dbReference type="EMBL" id="JAAAIP010000291">
    <property type="protein sequence ID" value="KAG0320255.1"/>
    <property type="molecule type" value="Genomic_DNA"/>
</dbReference>
<dbReference type="InterPro" id="IPR036915">
    <property type="entry name" value="Cyclin-like_sf"/>
</dbReference>
<feature type="compositionally biased region" description="Low complexity" evidence="1">
    <location>
        <begin position="111"/>
        <end position="132"/>
    </location>
</feature>
<feature type="compositionally biased region" description="Low complexity" evidence="1">
    <location>
        <begin position="366"/>
        <end position="382"/>
    </location>
</feature>